<accession>A0A854QFT5</accession>
<dbReference type="PANTHER" id="PTHR12058">
    <property type="entry name" value="ARP2/3 COMPLEX 34 KDA SUBUNIT"/>
    <property type="match status" value="1"/>
</dbReference>
<evidence type="ECO:0000313" key="8">
    <source>
        <dbReference type="Proteomes" id="UP000199727"/>
    </source>
</evidence>
<dbReference type="FunFam" id="3.30.1460.20:FF:000003">
    <property type="entry name" value="Arp2/3 complex 34 kDa subunit"/>
    <property type="match status" value="1"/>
</dbReference>
<protein>
    <recommendedName>
        <fullName evidence="6">Arp2/3 complex 34 kDa subunit</fullName>
    </recommendedName>
</protein>
<dbReference type="PANTHER" id="PTHR12058:SF0">
    <property type="entry name" value="ACTIN-RELATED PROTEIN 2_3 COMPLEX SUBUNIT 2"/>
    <property type="match status" value="1"/>
</dbReference>
<evidence type="ECO:0000256" key="6">
    <source>
        <dbReference type="RuleBase" id="RU364015"/>
    </source>
</evidence>
<evidence type="ECO:0000313" key="7">
    <source>
        <dbReference type="EMBL" id="OXG19978.1"/>
    </source>
</evidence>
<comment type="similarity">
    <text evidence="2 6">Belongs to the ARPC2 family.</text>
</comment>
<dbReference type="Pfam" id="PF04045">
    <property type="entry name" value="P34-Arc"/>
    <property type="match status" value="1"/>
</dbReference>
<keyword evidence="4 6" id="KW-0009">Actin-binding</keyword>
<gene>
    <name evidence="7" type="ORF">C361_04039</name>
</gene>
<dbReference type="GO" id="GO:0030041">
    <property type="term" value="P:actin filament polymerization"/>
    <property type="evidence" value="ECO:0007669"/>
    <property type="project" value="InterPro"/>
</dbReference>
<dbReference type="GO" id="GO:0034314">
    <property type="term" value="P:Arp2/3 complex-mediated actin nucleation"/>
    <property type="evidence" value="ECO:0007669"/>
    <property type="project" value="InterPro"/>
</dbReference>
<dbReference type="SUPFAM" id="SSF69645">
    <property type="entry name" value="Arp2/3 complex subunits"/>
    <property type="match status" value="2"/>
</dbReference>
<dbReference type="InterPro" id="IPR007188">
    <property type="entry name" value="ARPC2"/>
</dbReference>
<evidence type="ECO:0000256" key="5">
    <source>
        <dbReference type="ARBA" id="ARBA00023212"/>
    </source>
</evidence>
<dbReference type="InterPro" id="IPR034666">
    <property type="entry name" value="ARPC2/4"/>
</dbReference>
<keyword evidence="3 6" id="KW-0963">Cytoplasm</keyword>
<evidence type="ECO:0000256" key="4">
    <source>
        <dbReference type="ARBA" id="ARBA00023203"/>
    </source>
</evidence>
<sequence>MAVRHRPSLVTAHTSAVNITCIPACTYRQHREGHISRSTMILLESHNTIINDVLSDRFERPSRADIQFVDYDNVRFHLSTPSSKTQLLLSMGIQCWPDLVKYGAREHLQNEYQGYFLSQADTEPEYDVSLLIDLERLPESPEERAALISKVAHIKSTAMSSPFLAAFAEQASLQASYKEPAGAQQADLQPSEVKGDLKIVKYREEEAIFIQASHDRVTIIFSTVFKEETDRVYGRVFLQEFVDARRLHSLQNAPQVMYSNREPPLEIRHLPGLKNGEDWGYVTFVLFPRHFANPSQALATINRIQLFRDYLHYHIKCSKAYMHSRMRYRVAEFLKVLNRAKPEIASEKKTASGRTFRSR</sequence>
<dbReference type="GO" id="GO:0051015">
    <property type="term" value="F:actin filament binding"/>
    <property type="evidence" value="ECO:0007669"/>
    <property type="project" value="TreeGrafter"/>
</dbReference>
<proteinExistence type="inferred from homology"/>
<reference evidence="7 8" key="1">
    <citation type="submission" date="2017-06" db="EMBL/GenBank/DDBJ databases">
        <title>Global population genomics of the pathogenic fungus Cryptococcus neoformans var. grubii.</title>
        <authorList>
            <person name="Cuomo C."/>
            <person name="Litvintseva A."/>
            <person name="Chen Y."/>
            <person name="Young S."/>
            <person name="Zeng Q."/>
            <person name="Chapman S."/>
            <person name="Gujja S."/>
            <person name="Saif S."/>
            <person name="Birren B."/>
        </authorList>
    </citation>
    <scope>NUCLEOTIDE SEQUENCE [LARGE SCALE GENOMIC DNA]</scope>
    <source>
        <strain evidence="7 8">Tu259-1</strain>
    </source>
</reference>
<dbReference type="Gene3D" id="3.30.1460.20">
    <property type="match status" value="2"/>
</dbReference>
<evidence type="ECO:0000256" key="1">
    <source>
        <dbReference type="ARBA" id="ARBA00004245"/>
    </source>
</evidence>
<evidence type="ECO:0000256" key="2">
    <source>
        <dbReference type="ARBA" id="ARBA00007192"/>
    </source>
</evidence>
<comment type="subcellular location">
    <subcellularLocation>
        <location evidence="1 6">Cytoplasm</location>
        <location evidence="1 6">Cytoskeleton</location>
    </subcellularLocation>
</comment>
<keyword evidence="5 6" id="KW-0206">Cytoskeleton</keyword>
<organism evidence="7 8">
    <name type="scientific">Cryptococcus neoformans Tu259-1</name>
    <dbReference type="NCBI Taxonomy" id="1230072"/>
    <lineage>
        <taxon>Eukaryota</taxon>
        <taxon>Fungi</taxon>
        <taxon>Dikarya</taxon>
        <taxon>Basidiomycota</taxon>
        <taxon>Agaricomycotina</taxon>
        <taxon>Tremellomycetes</taxon>
        <taxon>Tremellales</taxon>
        <taxon>Cryptococcaceae</taxon>
        <taxon>Cryptococcus</taxon>
        <taxon>Cryptococcus neoformans species complex</taxon>
    </lineage>
</organism>
<dbReference type="GO" id="GO:0005885">
    <property type="term" value="C:Arp2/3 protein complex"/>
    <property type="evidence" value="ECO:0007669"/>
    <property type="project" value="InterPro"/>
</dbReference>
<dbReference type="AlphaFoldDB" id="A0A854QFT5"/>
<comment type="caution">
    <text evidence="7">The sequence shown here is derived from an EMBL/GenBank/DDBJ whole genome shotgun (WGS) entry which is preliminary data.</text>
</comment>
<comment type="subunit">
    <text evidence="6">Component of the Arp2/3 complex.</text>
</comment>
<evidence type="ECO:0000256" key="3">
    <source>
        <dbReference type="ARBA" id="ARBA00022490"/>
    </source>
</evidence>
<dbReference type="OrthoDB" id="148331at2759"/>
<dbReference type="Proteomes" id="UP000199727">
    <property type="component" value="Unassembled WGS sequence"/>
</dbReference>
<dbReference type="EMBL" id="AMKT01000049">
    <property type="protein sequence ID" value="OXG19978.1"/>
    <property type="molecule type" value="Genomic_DNA"/>
</dbReference>
<name>A0A854QFT5_CRYNE</name>
<dbReference type="GO" id="GO:0005200">
    <property type="term" value="F:structural constituent of cytoskeleton"/>
    <property type="evidence" value="ECO:0007669"/>
    <property type="project" value="TreeGrafter"/>
</dbReference>
<comment type="function">
    <text evidence="6">Functions as actin-binding component of the Arp2/3 complex which is involved in regulation of actin polymerization and together with an activating nucleation-promoting factor (NPF) mediates the formation of branched actin networks.</text>
</comment>